<dbReference type="Proteomes" id="UP000712600">
    <property type="component" value="Unassembled WGS sequence"/>
</dbReference>
<dbReference type="AlphaFoldDB" id="A0A8S9MQC9"/>
<sequence length="108" mass="11947">MLRIDSRTRYLMQKTTSSHCESNVLTKFSVSALAWQHGSSVDRCYGMSVDRCYVMSVDQCYVGHNICSARILSLPLIDTKAVSSINGPSSPRQLSLARQTDNSSVKQA</sequence>
<organism evidence="2 3">
    <name type="scientific">Brassica cretica</name>
    <name type="common">Mustard</name>
    <dbReference type="NCBI Taxonomy" id="69181"/>
    <lineage>
        <taxon>Eukaryota</taxon>
        <taxon>Viridiplantae</taxon>
        <taxon>Streptophyta</taxon>
        <taxon>Embryophyta</taxon>
        <taxon>Tracheophyta</taxon>
        <taxon>Spermatophyta</taxon>
        <taxon>Magnoliopsida</taxon>
        <taxon>eudicotyledons</taxon>
        <taxon>Gunneridae</taxon>
        <taxon>Pentapetalae</taxon>
        <taxon>rosids</taxon>
        <taxon>malvids</taxon>
        <taxon>Brassicales</taxon>
        <taxon>Brassicaceae</taxon>
        <taxon>Brassiceae</taxon>
        <taxon>Brassica</taxon>
    </lineage>
</organism>
<gene>
    <name evidence="2" type="ORF">F2Q69_00052902</name>
</gene>
<reference evidence="2" key="1">
    <citation type="submission" date="2019-12" db="EMBL/GenBank/DDBJ databases">
        <title>Genome sequencing and annotation of Brassica cretica.</title>
        <authorList>
            <person name="Studholme D.J."/>
            <person name="Sarris P."/>
        </authorList>
    </citation>
    <scope>NUCLEOTIDE SEQUENCE</scope>
    <source>
        <strain evidence="2">PFS-109/04</strain>
        <tissue evidence="2">Leaf</tissue>
    </source>
</reference>
<dbReference type="EMBL" id="QGKX02002183">
    <property type="protein sequence ID" value="KAF3485581.1"/>
    <property type="molecule type" value="Genomic_DNA"/>
</dbReference>
<accession>A0A8S9MQC9</accession>
<name>A0A8S9MQC9_BRACR</name>
<protein>
    <submittedName>
        <fullName evidence="2">Uncharacterized protein</fullName>
    </submittedName>
</protein>
<evidence type="ECO:0000256" key="1">
    <source>
        <dbReference type="SAM" id="MobiDB-lite"/>
    </source>
</evidence>
<evidence type="ECO:0000313" key="3">
    <source>
        <dbReference type="Proteomes" id="UP000712600"/>
    </source>
</evidence>
<feature type="region of interest" description="Disordered" evidence="1">
    <location>
        <begin position="85"/>
        <end position="108"/>
    </location>
</feature>
<comment type="caution">
    <text evidence="2">The sequence shown here is derived from an EMBL/GenBank/DDBJ whole genome shotgun (WGS) entry which is preliminary data.</text>
</comment>
<proteinExistence type="predicted"/>
<evidence type="ECO:0000313" key="2">
    <source>
        <dbReference type="EMBL" id="KAF3485581.1"/>
    </source>
</evidence>